<gene>
    <name evidence="2" type="ORF">TTAC_LOCUS11376</name>
</gene>
<feature type="region of interest" description="Disordered" evidence="1">
    <location>
        <begin position="118"/>
        <end position="172"/>
    </location>
</feature>
<evidence type="ECO:0000256" key="1">
    <source>
        <dbReference type="SAM" id="MobiDB-lite"/>
    </source>
</evidence>
<evidence type="ECO:0000313" key="4">
    <source>
        <dbReference type="WBParaSite" id="TTAC_0001139301-mRNA-1"/>
    </source>
</evidence>
<reference evidence="2 3" key="2">
    <citation type="submission" date="2018-11" db="EMBL/GenBank/DDBJ databases">
        <authorList>
            <consortium name="Pathogen Informatics"/>
        </authorList>
    </citation>
    <scope>NUCLEOTIDE SEQUENCE [LARGE SCALE GENOMIC DNA]</scope>
</reference>
<feature type="compositionally biased region" description="Basic and acidic residues" evidence="1">
    <location>
        <begin position="160"/>
        <end position="172"/>
    </location>
</feature>
<feature type="region of interest" description="Disordered" evidence="1">
    <location>
        <begin position="1"/>
        <end position="49"/>
    </location>
</feature>
<keyword evidence="3" id="KW-1185">Reference proteome</keyword>
<accession>A0A0R3XCW6</accession>
<dbReference type="WBParaSite" id="TTAC_0001139301-mRNA-1">
    <property type="protein sequence ID" value="TTAC_0001139301-mRNA-1"/>
    <property type="gene ID" value="TTAC_0001139301"/>
</dbReference>
<dbReference type="AlphaFoldDB" id="A0A0R3XCW6"/>
<name>A0A0R3XCW6_HYDTA</name>
<dbReference type="EMBL" id="UYWX01023839">
    <property type="protein sequence ID" value="VDM36356.1"/>
    <property type="molecule type" value="Genomic_DNA"/>
</dbReference>
<organism evidence="4">
    <name type="scientific">Hydatigena taeniaeformis</name>
    <name type="common">Feline tapeworm</name>
    <name type="synonym">Taenia taeniaeformis</name>
    <dbReference type="NCBI Taxonomy" id="6205"/>
    <lineage>
        <taxon>Eukaryota</taxon>
        <taxon>Metazoa</taxon>
        <taxon>Spiralia</taxon>
        <taxon>Lophotrochozoa</taxon>
        <taxon>Platyhelminthes</taxon>
        <taxon>Cestoda</taxon>
        <taxon>Eucestoda</taxon>
        <taxon>Cyclophyllidea</taxon>
        <taxon>Taeniidae</taxon>
        <taxon>Hydatigera</taxon>
    </lineage>
</organism>
<proteinExistence type="predicted"/>
<evidence type="ECO:0000313" key="2">
    <source>
        <dbReference type="EMBL" id="VDM36356.1"/>
    </source>
</evidence>
<feature type="compositionally biased region" description="Pro residues" evidence="1">
    <location>
        <begin position="14"/>
        <end position="26"/>
    </location>
</feature>
<dbReference type="OrthoDB" id="6233338at2759"/>
<reference evidence="4" key="1">
    <citation type="submission" date="2017-02" db="UniProtKB">
        <authorList>
            <consortium name="WormBaseParasite"/>
        </authorList>
    </citation>
    <scope>IDENTIFICATION</scope>
</reference>
<dbReference type="Proteomes" id="UP000274429">
    <property type="component" value="Unassembled WGS sequence"/>
</dbReference>
<evidence type="ECO:0000313" key="3">
    <source>
        <dbReference type="Proteomes" id="UP000274429"/>
    </source>
</evidence>
<feature type="compositionally biased region" description="Polar residues" evidence="1">
    <location>
        <begin position="27"/>
        <end position="47"/>
    </location>
</feature>
<feature type="compositionally biased region" description="Polar residues" evidence="1">
    <location>
        <begin position="122"/>
        <end position="147"/>
    </location>
</feature>
<protein>
    <submittedName>
        <fullName evidence="4">Ras-GEF domain-containing protein</fullName>
    </submittedName>
</protein>
<sequence length="283" mass="31801">LFSDTLSSDEALALPPPKLPTFPNPPSTCFQSRKSTTAVASRSPTTMDNEKRDRVIFQAVEIISEWLAAEPCFIDPEATYGDKNARFLDTVVQRLQNFKTTISWEVLKMLQDASNACRETRQSPTTTRLRSPLCTHTSFSKTDSTTAVPRRTPISGELSSRTHEGRASHSETPFHIDVLPRVSPVMVSEVPRRVFDGVLHHPCRYGMGLGKTPSVLFKRGGGGSDVVDMDASHWRRPSRRKLKMEMEVEGDLDDFLTSGTLRHPIWDTPDECKTYYSNILMLE</sequence>